<name>A0A0E3HEL6_9CAUD</name>
<proteinExistence type="predicted"/>
<dbReference type="EMBL" id="KJ019082">
    <property type="protein sequence ID" value="AIX26803.1"/>
    <property type="molecule type" value="Genomic_DNA"/>
</dbReference>
<dbReference type="RefSeq" id="YP_009140871.1">
    <property type="nucleotide sequence ID" value="NC_027132.1"/>
</dbReference>
<feature type="domain" description="DUF4815" evidence="1">
    <location>
        <begin position="12"/>
        <end position="71"/>
    </location>
</feature>
<evidence type="ECO:0000313" key="3">
    <source>
        <dbReference type="Proteomes" id="UP000033009"/>
    </source>
</evidence>
<evidence type="ECO:0000259" key="1">
    <source>
        <dbReference type="Pfam" id="PF16075"/>
    </source>
</evidence>
<sequence length="2706" mass="296614">MPQKTNLNVNPYYEDFDASKNFYKILFRPGYSIQSRELTQIQSILQNQVESFGKYAFKQGDLVVPGEVGLNTKLDYVKLSSVSEVAVEEDGDIVYKKYDISQLIGRQLRGLNSGVISTVLETKLATETTADTVYVNYLNSGNSNNESKFRQGETLEVVDGINTPLLVVGTDGSVLPTSIQLTNPDTGDITSIESPAMGFASAVEVEEGIYFVNGYFVRCNKEILVIDDYYDSPSSKVGFKIQEEIITPEEDASLYDNSIGSSNYTAPGAHRLKISLKLVKFELNQTTDKNFIQLLTTLRGAVQRKVSPTNYSLIEQTLARRTFDESGDYVVGNFDIDVREYAQKNRNGGLYKADEFGLYNGLTEGEASRKMLASVSAGKAYIKGYEIVNKETKYLEINKARASLTSDNIRLKTKSLPTLNITNVYGSVPLNKEGAELTAYPYINLYSTFNDGSVGLGDSELPTDHRQTTDRRGKVFGSDDAVKTIVVEVTNTTQPLSSITDANFDTLLGEVHFIKTRNDSGAATSVSSVKGLAFAKVNKPLINANDSVKFLELTILGKKDDLDLLFLEYDLGDSNYQRKIFIANSDASSDSNELGFIVDYSETITPVIGRAKPNNFALKKTGSGFNNDSDIILSQGRQSDGSTTYNATFGLSYFDPEFFTKILLDTIPAAGAFGIGKYVFGLKSGAYGVVEGSPSGVYSVGKLLFIKTLSGRFQSGESIKDEGGNVVKIAKDNTVSHFIVTNPGLGYADNSNIVVNGVEYDNSVVDLARLNSGAFYRAEVKNKSALSTEYAQPPSITVKQPDGSATPAQGAVILAVLTRNAVTTYTPQNVKSVSAKYGSAGENVFTADVVVDDSEFAEIKSITDFTFFGSKGYNFIESTSFNADASNVLQQGDIIQFSDEDNNLVRSTIQYATVKQGAFKTRIYLDTMLPGDVVNTSIVRLRPRVDSANQGTLIYPTGSNQIKQIAATPEETKIKYFFRRDFVTTASTGGGIITFAAQLPFGTQRFAAFTEKNYIITVLDPGDSPVVNIGDIVYIDKDAVEISSSTDTSSGLIAGSISLQLPTTYFGTIPSNGTYPKLKLTATLEVENAKPRLKTSVENRRIVITSSGDRVIPFRGVNYDNEVVETLSYSDAYKLRYVYEGSATQPPQANSAGELISGSDVTDRFTFDDGQRDTVYDVSRLVLKPGYEQTTGQLLIAFDYFEHSVGDFCTVDSYIHEAGVTEDEIPSFNSSVYGIVNLKNILDFRPKVDTTATIAGFQDTASLSRTVGPFAGSGAIIASSPASDTNLEYTLSFSQVQYLDRIDGVFLNKNGKFIVKEGNSSLNPSKPDLIDDAIPLFYAYIPAFTQNSKDVRITPVDNRRYTMRDIGKLEKRIERLEYYTTLSVLEQQALNMQVKDEIGFDRFKSGFLVDNFESHRTGNLTSLDYQCSIDSQQAVLRPQSKEDSFILKEVNTREDQRVVSGYKKSGNVVTLPYSSLEFIGNSFASKTLNPNPFVVLQYVGDSVLSPSIDQWYDTTEEPLIVDTNTDLYKIFLSKENVKESFSSLYNSFVINWVGSSPSFSSINSLGNVNSQDAQSKVKLASTASSSNISPKNNDVAKGVQTKTVRGNAVSSALQFFARSIPVKFVVKRLKPNTTISVFLEGRNISRWVNPDLRFTGVAGNSPSAFNGPVTTDDDGNASGIIIIPAGLPPEENTTWTGDVDTISYDSSGEEVKIAAGIKTFRFTSSSTDEDKSTVDTYAEVKYYATGILPENPGTIVSTKPSFFKANEGVQFVDSNTDNPVRPNPLAQTFKVENYDGGVFTTGVDLFFSNKSNRIPIKVYLTNVDSDKPGKNIIPGTEKVISPFTFLKIFTNGNVYLTQGESITGSTSAASGPLSKIIDKNGVDLVPSSSGRYLLTNEQVYTMVLDNHNGRSFNQNENLIIPSVTLSNNTQGTNSVLTIAKDSGKVSAVKILNPGLNYDSAIITIESPQLSGGSVATARVEVSGGKIYNTEISLPGFGYTEPPSVVVRGVGNGAGGCVIETEIEINTPAVRMGVAIDSEEITDSTIPTHFAFDYPVYLQNDTEYALAVETDSTDYELWVSRLGETDIATSTVITTQPSLGSVYRSQNTENWTEDNYEDIKFKMYRAEFDITRTAELILTNEDLGYELLQKNPFQTSATANTNATSLLFRNNNSIVRVNHRDHGFETLGDSYVFYRTALETGGITSDVLNNTLFQISNSGVDTYDITSSIAASGNIIGGGDKVYSSYNRKYETLYPQMQYLSFTGTKIESMVKTTNVIAVDASKINYDSYDQSDYEKTFLNEPHYFANQKFISSNINEILNNLTNSLSYKLQLSSTVSHLSPVVDLSTSSVKTSTNRIDKAYGQEDRYGRKDQIIEFYPIYSFNISNITGVTVQNDQAIEGYNSKAVGKIAKVSGSTVWVKLKTSQFFQKGERITLGNQPTLVETVNGVEVPLAIVDTNPIQNFQEIPDASTITARNPATPTETYDNVITGKAVIWNDRTQELTLRTDTQPIAGDFNGRIRDSDAYARKAQLVDQVSDIFRVGDIVSYPNQPADEAFFLEVGTMTYSNGSEFVSELTSKNSSSVAKYITKEVSITNPATAIDIHLTLNARDLSDIEVLYKFKKASSNENFEDIDWEYFNGTGQPDSLEIATPENSISSIIEKQESYQDITYSVADLPEFSSFAIKIVMKGNDPAYVPKIQDIRAVAAF</sequence>
<dbReference type="InterPro" id="IPR032096">
    <property type="entry name" value="DUF4815"/>
</dbReference>
<dbReference type="Proteomes" id="UP000033009">
    <property type="component" value="Segment"/>
</dbReference>
<dbReference type="GeneID" id="24404929"/>
<feature type="domain" description="DUF4815" evidence="1">
    <location>
        <begin position="201"/>
        <end position="340"/>
    </location>
</feature>
<reference evidence="2 3" key="1">
    <citation type="submission" date="2013-12" db="EMBL/GenBank/DDBJ databases">
        <title>Ecological redundancy of diverse viral populations within a natural community.</title>
        <authorList>
            <person name="Gregory A.C."/>
            <person name="LaButti K."/>
            <person name="Copeland A."/>
            <person name="Woyke T."/>
            <person name="Sullivan M.B."/>
        </authorList>
    </citation>
    <scope>NUCLEOTIDE SEQUENCE [LARGE SCALE GENOMIC DNA]</scope>
    <source>
        <strain evidence="2">Syn7803US120</strain>
    </source>
</reference>
<organism evidence="2 3">
    <name type="scientific">Synechococcus phage ACG-2014i</name>
    <dbReference type="NCBI Taxonomy" id="1493513"/>
    <lineage>
        <taxon>Viruses</taxon>
        <taxon>Duplodnaviria</taxon>
        <taxon>Heunggongvirae</taxon>
        <taxon>Uroviricota</taxon>
        <taxon>Caudoviricetes</taxon>
        <taxon>Pantevenvirales</taxon>
        <taxon>Kyanoviridae</taxon>
        <taxon>Chalconvirus</taxon>
        <taxon>Chalconvirus acg2014i</taxon>
    </lineage>
</organism>
<accession>A0A0E3HEL6</accession>
<evidence type="ECO:0000313" key="2">
    <source>
        <dbReference type="EMBL" id="AIX26803.1"/>
    </source>
</evidence>
<dbReference type="KEGG" id="vg:24404929"/>
<gene>
    <name evidence="2" type="ORF">Syn7803US120_82</name>
</gene>
<keyword evidence="3" id="KW-1185">Reference proteome</keyword>
<dbReference type="Pfam" id="PF16075">
    <property type="entry name" value="DUF4815"/>
    <property type="match status" value="3"/>
</dbReference>
<feature type="domain" description="DUF4815" evidence="1">
    <location>
        <begin position="1275"/>
        <end position="1515"/>
    </location>
</feature>
<protein>
    <submittedName>
        <fullName evidence="2">Structural protein</fullName>
    </submittedName>
</protein>